<dbReference type="AlphaFoldDB" id="A0AAV3SF42"/>
<dbReference type="Proteomes" id="UP001500962">
    <property type="component" value="Unassembled WGS sequence"/>
</dbReference>
<keyword evidence="2" id="KW-1133">Transmembrane helix</keyword>
<name>A0AAV3SF42_HALDO</name>
<evidence type="ECO:0000256" key="2">
    <source>
        <dbReference type="SAM" id="Phobius"/>
    </source>
</evidence>
<gene>
    <name evidence="3" type="ORF">GCM10008985_08260</name>
</gene>
<dbReference type="EMBL" id="BAAADN010000016">
    <property type="protein sequence ID" value="GAA0454822.1"/>
    <property type="molecule type" value="Genomic_DNA"/>
</dbReference>
<reference evidence="3" key="1">
    <citation type="journal article" date="2014" name="Int. J. Syst. Evol. Microbiol.">
        <title>Complete genome sequence of Corynebacterium casei LMG S-19264T (=DSM 44701T), isolated from a smear-ripened cheese.</title>
        <authorList>
            <consortium name="US DOE Joint Genome Institute (JGI-PGF)"/>
            <person name="Walter F."/>
            <person name="Albersmeier A."/>
            <person name="Kalinowski J."/>
            <person name="Ruckert C."/>
        </authorList>
    </citation>
    <scope>NUCLEOTIDE SEQUENCE</scope>
    <source>
        <strain evidence="3">JCM 12289</strain>
    </source>
</reference>
<feature type="transmembrane region" description="Helical" evidence="2">
    <location>
        <begin position="6"/>
        <end position="27"/>
    </location>
</feature>
<keyword evidence="2" id="KW-0812">Transmembrane</keyword>
<evidence type="ECO:0000256" key="1">
    <source>
        <dbReference type="SAM" id="MobiDB-lite"/>
    </source>
</evidence>
<feature type="region of interest" description="Disordered" evidence="1">
    <location>
        <begin position="73"/>
        <end position="95"/>
    </location>
</feature>
<evidence type="ECO:0000313" key="4">
    <source>
        <dbReference type="Proteomes" id="UP001500962"/>
    </source>
</evidence>
<comment type="caution">
    <text evidence="3">The sequence shown here is derived from an EMBL/GenBank/DDBJ whole genome shotgun (WGS) entry which is preliminary data.</text>
</comment>
<accession>A0AAV3SF42</accession>
<proteinExistence type="predicted"/>
<reference evidence="3" key="2">
    <citation type="submission" date="2023-12" db="EMBL/GenBank/DDBJ databases">
        <authorList>
            <person name="Sun Q."/>
            <person name="Inoue M."/>
        </authorList>
    </citation>
    <scope>NUCLEOTIDE SEQUENCE</scope>
    <source>
        <strain evidence="3">JCM 12289</strain>
    </source>
</reference>
<feature type="compositionally biased region" description="Basic and acidic residues" evidence="1">
    <location>
        <begin position="84"/>
        <end position="95"/>
    </location>
</feature>
<protein>
    <submittedName>
        <fullName evidence="3">Uncharacterized protein</fullName>
    </submittedName>
</protein>
<organism evidence="3 4">
    <name type="scientific">Halococcus dombrowskii</name>
    <dbReference type="NCBI Taxonomy" id="179637"/>
    <lineage>
        <taxon>Archaea</taxon>
        <taxon>Methanobacteriati</taxon>
        <taxon>Methanobacteriota</taxon>
        <taxon>Stenosarchaea group</taxon>
        <taxon>Halobacteria</taxon>
        <taxon>Halobacteriales</taxon>
        <taxon>Halococcaceae</taxon>
        <taxon>Halococcus</taxon>
    </lineage>
</organism>
<evidence type="ECO:0000313" key="3">
    <source>
        <dbReference type="EMBL" id="GAA0454822.1"/>
    </source>
</evidence>
<sequence length="95" mass="10558">MNMNLLLRVLVGAFVCVAPSLLFLGLWHGLQRMQDGEFIEQIAGHHGTTVEDLLPTTSSTRELDSTERRRLRRMAVEGNTPGFDDAHATEEEPPG</sequence>
<keyword evidence="2" id="KW-0472">Membrane</keyword>